<sequence>MEKNSAKESAREFIETSKKYFGNKVQGFSLYSVTDEPYKMFSLKFYAYKFYVVILNYDRGHFGCCISLGTDAIALESNKEWDDNLDLNDFWANIDEQLQLRIPDKYLEANGWK</sequence>
<gene>
    <name evidence="1" type="ORF">E4V82_10695</name>
</gene>
<dbReference type="AlphaFoldDB" id="A0A5N7J1F3"/>
<proteinExistence type="predicted"/>
<accession>A0A5N7J1F3</accession>
<reference evidence="1 2" key="1">
    <citation type="journal article" date="2019" name="Lett. Appl. Microbiol.">
        <title>A case of 'blown pack' spoilage of vacuum-packaged pork likely associated with Clostridium estertheticum in Canada.</title>
        <authorList>
            <person name="Zhang P."/>
            <person name="Ward P."/>
            <person name="McMullen L.M."/>
            <person name="Yang X."/>
        </authorList>
    </citation>
    <scope>NUCLEOTIDE SEQUENCE [LARGE SCALE GENOMIC DNA]</scope>
    <source>
        <strain evidence="1 2">MA19</strain>
    </source>
</reference>
<dbReference type="Proteomes" id="UP000342249">
    <property type="component" value="Unassembled WGS sequence"/>
</dbReference>
<dbReference type="RefSeq" id="WP_152752315.1">
    <property type="nucleotide sequence ID" value="NZ_SPSE01000030.1"/>
</dbReference>
<protein>
    <submittedName>
        <fullName evidence="1">Uncharacterized protein</fullName>
    </submittedName>
</protein>
<organism evidence="1 2">
    <name type="scientific">Clostridium estertheticum</name>
    <dbReference type="NCBI Taxonomy" id="238834"/>
    <lineage>
        <taxon>Bacteria</taxon>
        <taxon>Bacillati</taxon>
        <taxon>Bacillota</taxon>
        <taxon>Clostridia</taxon>
        <taxon>Eubacteriales</taxon>
        <taxon>Clostridiaceae</taxon>
        <taxon>Clostridium</taxon>
    </lineage>
</organism>
<evidence type="ECO:0000313" key="2">
    <source>
        <dbReference type="Proteomes" id="UP000342249"/>
    </source>
</evidence>
<evidence type="ECO:0000313" key="1">
    <source>
        <dbReference type="EMBL" id="MPQ62576.1"/>
    </source>
</evidence>
<name>A0A5N7J1F3_9CLOT</name>
<comment type="caution">
    <text evidence="1">The sequence shown here is derived from an EMBL/GenBank/DDBJ whole genome shotgun (WGS) entry which is preliminary data.</text>
</comment>
<dbReference type="EMBL" id="SPSF01000029">
    <property type="protein sequence ID" value="MPQ62576.1"/>
    <property type="molecule type" value="Genomic_DNA"/>
</dbReference>